<keyword evidence="2" id="KW-1185">Reference proteome</keyword>
<reference evidence="1" key="1">
    <citation type="submission" date="2020-01" db="EMBL/GenBank/DDBJ databases">
        <authorList>
            <person name="Mishra B."/>
        </authorList>
    </citation>
    <scope>NUCLEOTIDE SEQUENCE [LARGE SCALE GENOMIC DNA]</scope>
</reference>
<comment type="caution">
    <text evidence="1">The sequence shown here is derived from an EMBL/GenBank/DDBJ whole genome shotgun (WGS) entry which is preliminary data.</text>
</comment>
<name>A0A6D2I352_9BRAS</name>
<dbReference type="Proteomes" id="UP000467841">
    <property type="component" value="Unassembled WGS sequence"/>
</dbReference>
<sequence>MQLVELDEIRHLAYDSSKIYKERTKAYHDKKILKRNFSQGDQVLLFNSRLKLFPGKLKSRWSGPFVIKEVRPYGAFELWDKSGGHFVVNGQRLSHTLLIPTSQRGNLFLSVIHLCLIGIQVKLVT</sequence>
<evidence type="ECO:0000313" key="1">
    <source>
        <dbReference type="EMBL" id="CAA7021412.1"/>
    </source>
</evidence>
<dbReference type="OrthoDB" id="1079329at2759"/>
<evidence type="ECO:0000313" key="2">
    <source>
        <dbReference type="Proteomes" id="UP000467841"/>
    </source>
</evidence>
<dbReference type="AlphaFoldDB" id="A0A6D2I352"/>
<proteinExistence type="predicted"/>
<gene>
    <name evidence="1" type="ORF">MERR_LOCUS8647</name>
</gene>
<accession>A0A6D2I352</accession>
<protein>
    <submittedName>
        <fullName evidence="1">Uncharacterized protein</fullName>
    </submittedName>
</protein>
<dbReference type="EMBL" id="CACVBM020000610">
    <property type="protein sequence ID" value="CAA7021412.1"/>
    <property type="molecule type" value="Genomic_DNA"/>
</dbReference>
<organism evidence="1 2">
    <name type="scientific">Microthlaspi erraticum</name>
    <dbReference type="NCBI Taxonomy" id="1685480"/>
    <lineage>
        <taxon>Eukaryota</taxon>
        <taxon>Viridiplantae</taxon>
        <taxon>Streptophyta</taxon>
        <taxon>Embryophyta</taxon>
        <taxon>Tracheophyta</taxon>
        <taxon>Spermatophyta</taxon>
        <taxon>Magnoliopsida</taxon>
        <taxon>eudicotyledons</taxon>
        <taxon>Gunneridae</taxon>
        <taxon>Pentapetalae</taxon>
        <taxon>rosids</taxon>
        <taxon>malvids</taxon>
        <taxon>Brassicales</taxon>
        <taxon>Brassicaceae</taxon>
        <taxon>Coluteocarpeae</taxon>
        <taxon>Microthlaspi</taxon>
    </lineage>
</organism>